<evidence type="ECO:0000313" key="3">
    <source>
        <dbReference type="EMBL" id="ODM92745.1"/>
    </source>
</evidence>
<proteinExistence type="predicted"/>
<comment type="caution">
    <text evidence="3">The sequence shown here is derived from an EMBL/GenBank/DDBJ whole genome shotgun (WGS) entry which is preliminary data.</text>
</comment>
<accession>A0A1D2MIG8</accession>
<dbReference type="EMBL" id="LJIJ01001157">
    <property type="protein sequence ID" value="ODM92745.1"/>
    <property type="molecule type" value="Genomic_DNA"/>
</dbReference>
<dbReference type="PANTHER" id="PTHR18849">
    <property type="entry name" value="LEUCINE RICH REPEAT PROTEIN"/>
    <property type="match status" value="1"/>
</dbReference>
<dbReference type="InterPro" id="IPR032675">
    <property type="entry name" value="LRR_dom_sf"/>
</dbReference>
<evidence type="ECO:0000256" key="1">
    <source>
        <dbReference type="ARBA" id="ARBA00022614"/>
    </source>
</evidence>
<dbReference type="OMA" id="KMRVYYI"/>
<dbReference type="Gene3D" id="3.80.10.10">
    <property type="entry name" value="Ribonuclease Inhibitor"/>
    <property type="match status" value="2"/>
</dbReference>
<dbReference type="AlphaFoldDB" id="A0A1D2MIG8"/>
<evidence type="ECO:0000256" key="2">
    <source>
        <dbReference type="ARBA" id="ARBA00022737"/>
    </source>
</evidence>
<dbReference type="InterPro" id="IPR029071">
    <property type="entry name" value="Ubiquitin-like_domsf"/>
</dbReference>
<keyword evidence="1" id="KW-0433">Leucine-rich repeat</keyword>
<reference evidence="3 4" key="1">
    <citation type="journal article" date="2016" name="Genome Biol. Evol.">
        <title>Gene Family Evolution Reflects Adaptation to Soil Environmental Stressors in the Genome of the Collembolan Orchesella cincta.</title>
        <authorList>
            <person name="Faddeeva-Vakhrusheva A."/>
            <person name="Derks M.F."/>
            <person name="Anvar S.Y."/>
            <person name="Agamennone V."/>
            <person name="Suring W."/>
            <person name="Smit S."/>
            <person name="van Straalen N.M."/>
            <person name="Roelofs D."/>
        </authorList>
    </citation>
    <scope>NUCLEOTIDE SEQUENCE [LARGE SCALE GENOMIC DNA]</scope>
    <source>
        <tissue evidence="3">Mixed pool</tissue>
    </source>
</reference>
<protein>
    <submittedName>
        <fullName evidence="3">Tubulin-specific chaperone cofactor E-like protein</fullName>
    </submittedName>
</protein>
<dbReference type="SUPFAM" id="SSF52047">
    <property type="entry name" value="RNI-like"/>
    <property type="match status" value="1"/>
</dbReference>
<sequence length="427" mass="48480">MPTLAEAICGKYFNETEDQPNTGVEFVIFAPKSGILQCVPHLLVITASDIDSAGDPELLKKHLSCVLEIDISRNNLQDFREVGKILEYAPKVVHLNLGFNDFSSPSIPAALEFPAVDSLTTLILVGTNIKWPSVWFFLKHAKNVSELHLSLNKFDHIQLCDSGVVDDDSGSNTSASHVTFDVVKNVMFDDNPISSWAEISKLGEAFPFLEHLSLIKCSIAKIPNDCGSKFKALNTLWLSNSLIADMEDVENLKSFPSLTNIRINGVPFLNELADETRRQHFIALLPNIQTLNRGRRITEEDRETAERNFIRYYLDHSEPPSRYHDLVKQHGEVPKLVDVNLGPVKKVKLVIFMDDKEVARVTVDTTKTMSELRVFLEPIVGIRAFKMDLYYLDVGLNFGKEKMTFLNRKLYNYNMRDNDEIYIEKRK</sequence>
<gene>
    <name evidence="3" type="ORF">Ocin01_13936</name>
</gene>
<dbReference type="SUPFAM" id="SSF54236">
    <property type="entry name" value="Ubiquitin-like"/>
    <property type="match status" value="1"/>
</dbReference>
<keyword evidence="4" id="KW-1185">Reference proteome</keyword>
<dbReference type="Proteomes" id="UP000094527">
    <property type="component" value="Unassembled WGS sequence"/>
</dbReference>
<keyword evidence="2" id="KW-0677">Repeat</keyword>
<name>A0A1D2MIG8_ORCCI</name>
<dbReference type="STRING" id="48709.A0A1D2MIG8"/>
<dbReference type="OrthoDB" id="5855206at2759"/>
<evidence type="ECO:0000313" key="4">
    <source>
        <dbReference type="Proteomes" id="UP000094527"/>
    </source>
</evidence>
<organism evidence="3 4">
    <name type="scientific">Orchesella cincta</name>
    <name type="common">Springtail</name>
    <name type="synonym">Podura cincta</name>
    <dbReference type="NCBI Taxonomy" id="48709"/>
    <lineage>
        <taxon>Eukaryota</taxon>
        <taxon>Metazoa</taxon>
        <taxon>Ecdysozoa</taxon>
        <taxon>Arthropoda</taxon>
        <taxon>Hexapoda</taxon>
        <taxon>Collembola</taxon>
        <taxon>Entomobryomorpha</taxon>
        <taxon>Entomobryoidea</taxon>
        <taxon>Orchesellidae</taxon>
        <taxon>Orchesellinae</taxon>
        <taxon>Orchesella</taxon>
    </lineage>
</organism>
<dbReference type="PANTHER" id="PTHR18849:SF0">
    <property type="entry name" value="CILIA- AND FLAGELLA-ASSOCIATED PROTEIN 410-RELATED"/>
    <property type="match status" value="1"/>
</dbReference>